<evidence type="ECO:0000313" key="4">
    <source>
        <dbReference type="Proteomes" id="UP001217838"/>
    </source>
</evidence>
<comment type="caution">
    <text evidence="3">The sequence shown here is derived from an EMBL/GenBank/DDBJ whole genome shotgun (WGS) entry which is preliminary data.</text>
</comment>
<gene>
    <name evidence="3" type="ORF">POL58_00450</name>
</gene>
<proteinExistence type="predicted"/>
<keyword evidence="2" id="KW-0812">Transmembrane</keyword>
<accession>A0ABT5AY39</accession>
<evidence type="ECO:0000256" key="1">
    <source>
        <dbReference type="SAM" id="MobiDB-lite"/>
    </source>
</evidence>
<feature type="compositionally biased region" description="Low complexity" evidence="1">
    <location>
        <begin position="71"/>
        <end position="102"/>
    </location>
</feature>
<evidence type="ECO:0000256" key="2">
    <source>
        <dbReference type="SAM" id="Phobius"/>
    </source>
</evidence>
<feature type="region of interest" description="Disordered" evidence="1">
    <location>
        <begin position="59"/>
        <end position="102"/>
    </location>
</feature>
<evidence type="ECO:0000313" key="3">
    <source>
        <dbReference type="EMBL" id="MDC0666179.1"/>
    </source>
</evidence>
<dbReference type="Proteomes" id="UP001217838">
    <property type="component" value="Unassembled WGS sequence"/>
</dbReference>
<keyword evidence="2" id="KW-1133">Transmembrane helix</keyword>
<keyword evidence="2" id="KW-0472">Membrane</keyword>
<dbReference type="EMBL" id="JAQNDN010000001">
    <property type="protein sequence ID" value="MDC0666179.1"/>
    <property type="molecule type" value="Genomic_DNA"/>
</dbReference>
<keyword evidence="4" id="KW-1185">Reference proteome</keyword>
<feature type="transmembrane region" description="Helical" evidence="2">
    <location>
        <begin position="121"/>
        <end position="144"/>
    </location>
</feature>
<organism evidence="3 4">
    <name type="scientific">Nannocystis radixulma</name>
    <dbReference type="NCBI Taxonomy" id="2995305"/>
    <lineage>
        <taxon>Bacteria</taxon>
        <taxon>Pseudomonadati</taxon>
        <taxon>Myxococcota</taxon>
        <taxon>Polyangia</taxon>
        <taxon>Nannocystales</taxon>
        <taxon>Nannocystaceae</taxon>
        <taxon>Nannocystis</taxon>
    </lineage>
</organism>
<reference evidence="3 4" key="1">
    <citation type="submission" date="2022-11" db="EMBL/GenBank/DDBJ databases">
        <title>Minimal conservation of predation-associated metabolite biosynthetic gene clusters underscores biosynthetic potential of Myxococcota including descriptions for ten novel species: Archangium lansinium sp. nov., Myxococcus landrumus sp. nov., Nannocystis bai.</title>
        <authorList>
            <person name="Ahearne A."/>
            <person name="Stevens C."/>
            <person name="Dowd S."/>
        </authorList>
    </citation>
    <scope>NUCLEOTIDE SEQUENCE [LARGE SCALE GENOMIC DNA]</scope>
    <source>
        <strain evidence="3 4">NCELM</strain>
    </source>
</reference>
<feature type="transmembrane region" description="Helical" evidence="2">
    <location>
        <begin position="156"/>
        <end position="181"/>
    </location>
</feature>
<protein>
    <submittedName>
        <fullName evidence="3">Uncharacterized protein</fullName>
    </submittedName>
</protein>
<sequence length="206" mass="21974">MSAVVLHCYFNLFTMWRNFLSRHGNFTADVTCMPTTPTLLRRLTSATLIAALAAEPASARASQQPEGLETPAAAPMPEASANAAQQPEGPEAPAAAPMPEASADAALKQWTQQRRKLRIQLGVSAGFTAAFLLSGTLALAIPVSCPDDPLIDCEPYGRWIAAAVMFPAALVAAIPTAVYGVRLRRHNERRPVARMQLAPGGLAIRF</sequence>
<name>A0ABT5AY39_9BACT</name>
<dbReference type="RefSeq" id="WP_271993609.1">
    <property type="nucleotide sequence ID" value="NZ_JAQNDN010000001.1"/>
</dbReference>